<dbReference type="AlphaFoldDB" id="A0A368Y9T3"/>
<keyword evidence="1" id="KW-0472">Membrane</keyword>
<feature type="transmembrane region" description="Helical" evidence="1">
    <location>
        <begin position="66"/>
        <end position="85"/>
    </location>
</feature>
<name>A0A368Y9T3_9BACI</name>
<feature type="transmembrane region" description="Helical" evidence="1">
    <location>
        <begin position="9"/>
        <end position="28"/>
    </location>
</feature>
<evidence type="ECO:0000313" key="2">
    <source>
        <dbReference type="EMBL" id="RCW77013.1"/>
    </source>
</evidence>
<dbReference type="Proteomes" id="UP000252585">
    <property type="component" value="Unassembled WGS sequence"/>
</dbReference>
<gene>
    <name evidence="2" type="ORF">DFR57_102288</name>
</gene>
<evidence type="ECO:0000256" key="1">
    <source>
        <dbReference type="SAM" id="Phobius"/>
    </source>
</evidence>
<keyword evidence="3" id="KW-1185">Reference proteome</keyword>
<sequence>MIKGKTKNIMGILSIVTVVVCIIFFFVVRGPNVNLPLVIGVLISFSVLGIIFAIISKKLWFMITGIILNSAVLVVAYLLLIAVGISEP</sequence>
<protein>
    <recommendedName>
        <fullName evidence="4">YesK-like protein</fullName>
    </recommendedName>
</protein>
<reference evidence="2 3" key="1">
    <citation type="submission" date="2018-07" db="EMBL/GenBank/DDBJ databases">
        <title>Genomic Encyclopedia of Type Strains, Phase IV (KMG-IV): sequencing the most valuable type-strain genomes for metagenomic binning, comparative biology and taxonomic classification.</title>
        <authorList>
            <person name="Goeker M."/>
        </authorList>
    </citation>
    <scope>NUCLEOTIDE SEQUENCE [LARGE SCALE GENOMIC DNA]</scope>
    <source>
        <strain evidence="2 3">DSM 27696</strain>
    </source>
</reference>
<keyword evidence="1" id="KW-0812">Transmembrane</keyword>
<comment type="caution">
    <text evidence="2">The sequence shown here is derived from an EMBL/GenBank/DDBJ whole genome shotgun (WGS) entry which is preliminary data.</text>
</comment>
<accession>A0A368Y9T3</accession>
<proteinExistence type="predicted"/>
<evidence type="ECO:0008006" key="4">
    <source>
        <dbReference type="Google" id="ProtNLM"/>
    </source>
</evidence>
<feature type="transmembrane region" description="Helical" evidence="1">
    <location>
        <begin position="34"/>
        <end position="54"/>
    </location>
</feature>
<keyword evidence="1" id="KW-1133">Transmembrane helix</keyword>
<organism evidence="2 3">
    <name type="scientific">Saliterribacillus persicus</name>
    <dbReference type="NCBI Taxonomy" id="930114"/>
    <lineage>
        <taxon>Bacteria</taxon>
        <taxon>Bacillati</taxon>
        <taxon>Bacillota</taxon>
        <taxon>Bacilli</taxon>
        <taxon>Bacillales</taxon>
        <taxon>Bacillaceae</taxon>
        <taxon>Saliterribacillus</taxon>
    </lineage>
</organism>
<dbReference type="EMBL" id="QPJJ01000002">
    <property type="protein sequence ID" value="RCW77013.1"/>
    <property type="molecule type" value="Genomic_DNA"/>
</dbReference>
<evidence type="ECO:0000313" key="3">
    <source>
        <dbReference type="Proteomes" id="UP000252585"/>
    </source>
</evidence>